<keyword evidence="2" id="KW-1133">Transmembrane helix</keyword>
<evidence type="ECO:0000256" key="2">
    <source>
        <dbReference type="SAM" id="Phobius"/>
    </source>
</evidence>
<evidence type="ECO:0000313" key="3">
    <source>
        <dbReference type="EMBL" id="PSX09860.1"/>
    </source>
</evidence>
<gene>
    <name evidence="3" type="ORF">C0W41_03445</name>
</gene>
<comment type="caution">
    <text evidence="3">The sequence shown here is derived from an EMBL/GenBank/DDBJ whole genome shotgun (WGS) entry which is preliminary data.</text>
</comment>
<keyword evidence="2" id="KW-0812">Transmembrane</keyword>
<dbReference type="GeneID" id="61227858"/>
<name>A0A855SHH2_PHOAN</name>
<dbReference type="RefSeq" id="WP_045132943.1">
    <property type="nucleotide sequence ID" value="NZ_JZSX01000002.1"/>
</dbReference>
<feature type="region of interest" description="Disordered" evidence="1">
    <location>
        <begin position="102"/>
        <end position="121"/>
    </location>
</feature>
<dbReference type="Proteomes" id="UP000241440">
    <property type="component" value="Unassembled WGS sequence"/>
</dbReference>
<feature type="transmembrane region" description="Helical" evidence="2">
    <location>
        <begin position="15"/>
        <end position="34"/>
    </location>
</feature>
<protein>
    <submittedName>
        <fullName evidence="3">Uncharacterized protein</fullName>
    </submittedName>
</protein>
<proteinExistence type="predicted"/>
<feature type="transmembrane region" description="Helical" evidence="2">
    <location>
        <begin position="46"/>
        <end position="64"/>
    </location>
</feature>
<sequence length="250" mass="28510">MDFTKTTKDFARNPLGIVALFISLIYGFASLLLGTAADKLESLERWPLLIFIVAFPFSVLWVFFKLVTEHHGKLYSPGDYKNDSSFLSTLTPEEQENKLRDNVQEATGGQPDKAGSSYRTHSKLRDKIVNTEKYVTEKVSSELGVEAVANVKVSKEKYTFDAAYVVEGQKATFLDVKYYSHPTILFKSVEEFLYRAKLTQSYMSIETKFILALVFDKKNKSFESLVDVWDNSISDQDLDIEIRVFDSNEI</sequence>
<dbReference type="AlphaFoldDB" id="A0A855SHH2"/>
<reference evidence="3 4" key="1">
    <citation type="submission" date="2018-01" db="EMBL/GenBank/DDBJ databases">
        <title>Whole genome sequencing of Histamine producing bacteria.</title>
        <authorList>
            <person name="Butler K."/>
        </authorList>
    </citation>
    <scope>NUCLEOTIDE SEQUENCE [LARGE SCALE GENOMIC DNA]</scope>
    <source>
        <strain evidence="3 4">A2-1</strain>
    </source>
</reference>
<keyword evidence="2" id="KW-0472">Membrane</keyword>
<organism evidence="3 4">
    <name type="scientific">Photobacterium angustum</name>
    <dbReference type="NCBI Taxonomy" id="661"/>
    <lineage>
        <taxon>Bacteria</taxon>
        <taxon>Pseudomonadati</taxon>
        <taxon>Pseudomonadota</taxon>
        <taxon>Gammaproteobacteria</taxon>
        <taxon>Vibrionales</taxon>
        <taxon>Vibrionaceae</taxon>
        <taxon>Photobacterium</taxon>
    </lineage>
</organism>
<dbReference type="EMBL" id="PYOY01000001">
    <property type="protein sequence ID" value="PSX09860.1"/>
    <property type="molecule type" value="Genomic_DNA"/>
</dbReference>
<evidence type="ECO:0000256" key="1">
    <source>
        <dbReference type="SAM" id="MobiDB-lite"/>
    </source>
</evidence>
<evidence type="ECO:0000313" key="4">
    <source>
        <dbReference type="Proteomes" id="UP000241440"/>
    </source>
</evidence>
<accession>A0A855SHH2</accession>